<protein>
    <submittedName>
        <fullName evidence="2">Uncharacterized protein</fullName>
    </submittedName>
</protein>
<keyword evidence="3" id="KW-1185">Reference proteome</keyword>
<feature type="compositionally biased region" description="Basic and acidic residues" evidence="1">
    <location>
        <begin position="319"/>
        <end position="330"/>
    </location>
</feature>
<evidence type="ECO:0000313" key="3">
    <source>
        <dbReference type="Proteomes" id="UP001271007"/>
    </source>
</evidence>
<evidence type="ECO:0000313" key="2">
    <source>
        <dbReference type="EMBL" id="KAK3049146.1"/>
    </source>
</evidence>
<feature type="region of interest" description="Disordered" evidence="1">
    <location>
        <begin position="254"/>
        <end position="407"/>
    </location>
</feature>
<gene>
    <name evidence="2" type="ORF">LTR09_009565</name>
</gene>
<sequence>MPTRKSGSSETTTQSDSRRSSLRRLSSIASFQTLFSRRRSNNATDHTAASSSSTLSLASTTGHAPVPSSFLNISTNSLQAEDTVSDLPPPLATHHPARRSSYICLPDDPIGSMPRSRTFSNLPLPTRARKANPIVPSKSHSRLPSAIFPSSRLPSPQMSTRKHSLSRLASTEAKAPPIKNRMMRSDTEPLLGVNAPQSSLLPRSTAFKENISLSPVKPLPALDMSNYRQKYPSPLPNHPYGAYQLAERRNDRQPSFGLVQHPSSPPLPQHQKAPKIPTSREHRSSPIPANTRDRRPPSFTHVQRFNSQPVLTTHNNFHNRRDSQHGEVKQTRLMSAKQPPTPPLPKTPLRTSQSRTTTAVSGASKSTPHVTQSSNQNTNPSQPPPRHPTIAPSSPPKSVHQIRTSEPPPYWSGRLCALLDRYRNEELALHTTTTFHTPKAQTDKMHTPEASSARIHRAFEHLHSLCVEPEAKESLTRFQCQYAEVMGMPELRRMAPIVLGSASGSEAGGGGRDEEAAMGMSETRKMEFMDRLLGRQERRSLVMV</sequence>
<reference evidence="2" key="1">
    <citation type="submission" date="2023-04" db="EMBL/GenBank/DDBJ databases">
        <title>Black Yeasts Isolated from many extreme environments.</title>
        <authorList>
            <person name="Coleine C."/>
            <person name="Stajich J.E."/>
            <person name="Selbmann L."/>
        </authorList>
    </citation>
    <scope>NUCLEOTIDE SEQUENCE</scope>
    <source>
        <strain evidence="2">CCFEE 5312</strain>
    </source>
</reference>
<dbReference type="AlphaFoldDB" id="A0AAJ0DFI8"/>
<accession>A0AAJ0DFI8</accession>
<feature type="compositionally biased region" description="Polar residues" evidence="1">
    <location>
        <begin position="350"/>
        <end position="370"/>
    </location>
</feature>
<feature type="compositionally biased region" description="Low complexity" evidence="1">
    <location>
        <begin position="371"/>
        <end position="380"/>
    </location>
</feature>
<proteinExistence type="predicted"/>
<dbReference type="Proteomes" id="UP001271007">
    <property type="component" value="Unassembled WGS sequence"/>
</dbReference>
<feature type="region of interest" description="Disordered" evidence="1">
    <location>
        <begin position="81"/>
        <end position="105"/>
    </location>
</feature>
<feature type="region of interest" description="Disordered" evidence="1">
    <location>
        <begin position="39"/>
        <end position="64"/>
    </location>
</feature>
<comment type="caution">
    <text evidence="2">The sequence shown here is derived from an EMBL/GenBank/DDBJ whole genome shotgun (WGS) entry which is preliminary data.</text>
</comment>
<name>A0AAJ0DFI8_9PEZI</name>
<evidence type="ECO:0000256" key="1">
    <source>
        <dbReference type="SAM" id="MobiDB-lite"/>
    </source>
</evidence>
<feature type="region of interest" description="Disordered" evidence="1">
    <location>
        <begin position="1"/>
        <end position="23"/>
    </location>
</feature>
<dbReference type="EMBL" id="JAWDJX010000042">
    <property type="protein sequence ID" value="KAK3049146.1"/>
    <property type="molecule type" value="Genomic_DNA"/>
</dbReference>
<feature type="region of interest" description="Disordered" evidence="1">
    <location>
        <begin position="129"/>
        <end position="170"/>
    </location>
</feature>
<feature type="compositionally biased region" description="Polar residues" evidence="1">
    <location>
        <begin position="300"/>
        <end position="316"/>
    </location>
</feature>
<feature type="compositionally biased region" description="Low complexity" evidence="1">
    <location>
        <begin position="41"/>
        <end position="64"/>
    </location>
</feature>
<organism evidence="2 3">
    <name type="scientific">Extremus antarcticus</name>
    <dbReference type="NCBI Taxonomy" id="702011"/>
    <lineage>
        <taxon>Eukaryota</taxon>
        <taxon>Fungi</taxon>
        <taxon>Dikarya</taxon>
        <taxon>Ascomycota</taxon>
        <taxon>Pezizomycotina</taxon>
        <taxon>Dothideomycetes</taxon>
        <taxon>Dothideomycetidae</taxon>
        <taxon>Mycosphaerellales</taxon>
        <taxon>Extremaceae</taxon>
        <taxon>Extremus</taxon>
    </lineage>
</organism>